<dbReference type="EMBL" id="CAMXCT030000770">
    <property type="protein sequence ID" value="CAL4770357.1"/>
    <property type="molecule type" value="Genomic_DNA"/>
</dbReference>
<dbReference type="EMBL" id="CAMXCT020000770">
    <property type="protein sequence ID" value="CAL1136420.1"/>
    <property type="molecule type" value="Genomic_DNA"/>
</dbReference>
<evidence type="ECO:0000313" key="4">
    <source>
        <dbReference type="Proteomes" id="UP001152797"/>
    </source>
</evidence>
<keyword evidence="4" id="KW-1185">Reference proteome</keyword>
<dbReference type="EMBL" id="CAMXCT010000770">
    <property type="protein sequence ID" value="CAI3983045.1"/>
    <property type="molecule type" value="Genomic_DNA"/>
</dbReference>
<organism evidence="1">
    <name type="scientific">Cladocopium goreaui</name>
    <dbReference type="NCBI Taxonomy" id="2562237"/>
    <lineage>
        <taxon>Eukaryota</taxon>
        <taxon>Sar</taxon>
        <taxon>Alveolata</taxon>
        <taxon>Dinophyceae</taxon>
        <taxon>Suessiales</taxon>
        <taxon>Symbiodiniaceae</taxon>
        <taxon>Cladocopium</taxon>
    </lineage>
</organism>
<feature type="non-terminal residue" evidence="1">
    <location>
        <position position="330"/>
    </location>
</feature>
<dbReference type="AlphaFoldDB" id="A0A9P1FQI0"/>
<dbReference type="Proteomes" id="UP001152797">
    <property type="component" value="Unassembled WGS sequence"/>
</dbReference>
<evidence type="ECO:0000313" key="1">
    <source>
        <dbReference type="EMBL" id="CAI3983045.1"/>
    </source>
</evidence>
<reference evidence="2" key="2">
    <citation type="submission" date="2024-04" db="EMBL/GenBank/DDBJ databases">
        <authorList>
            <person name="Chen Y."/>
            <person name="Shah S."/>
            <person name="Dougan E. K."/>
            <person name="Thang M."/>
            <person name="Chan C."/>
        </authorList>
    </citation>
    <scope>NUCLEOTIDE SEQUENCE [LARGE SCALE GENOMIC DNA]</scope>
</reference>
<comment type="caution">
    <text evidence="1">The sequence shown here is derived from an EMBL/GenBank/DDBJ whole genome shotgun (WGS) entry which is preliminary data.</text>
</comment>
<sequence>MDDIFEQFSNYNVELPWIMPTSQMKELRQCAWGNTIANKVMEWATQLKWPQQENLHPLQDDGVTWIELVLSFTFSQRIFLPLRREGREGKQLLVPFANETALGAYQGKLSELAQTFAILCKQITELQDKEFLPPVEKGLVRSLYKLGSNIFSSGFKWRPWFPAQTQVLEVLRPYLRTHRGPAYAALPDFPFVPDEESYQMIRSEIKGDWAARSNTAQKAMRKAVALAPPAESLLGRLVSRSLGNTLAKLYELSTFAAPPEAEVSEKSSDVERNLATLTLAAKRLEVNDFAGAVTALEGLTGDCQRRAGSWLRSARQGLLWQQTFEALQAK</sequence>
<evidence type="ECO:0000313" key="2">
    <source>
        <dbReference type="EMBL" id="CAL1136420.1"/>
    </source>
</evidence>
<accession>A0A9P1FQI0</accession>
<proteinExistence type="predicted"/>
<evidence type="ECO:0000313" key="3">
    <source>
        <dbReference type="EMBL" id="CAL4770357.1"/>
    </source>
</evidence>
<reference evidence="1" key="1">
    <citation type="submission" date="2022-10" db="EMBL/GenBank/DDBJ databases">
        <authorList>
            <person name="Chen Y."/>
            <person name="Dougan E. K."/>
            <person name="Chan C."/>
            <person name="Rhodes N."/>
            <person name="Thang M."/>
        </authorList>
    </citation>
    <scope>NUCLEOTIDE SEQUENCE</scope>
</reference>
<protein>
    <submittedName>
        <fullName evidence="3">Mitofilin</fullName>
    </submittedName>
</protein>
<gene>
    <name evidence="1" type="ORF">C1SCF055_LOCUS10696</name>
</gene>
<name>A0A9P1FQI0_9DINO</name>